<evidence type="ECO:0000313" key="8">
    <source>
        <dbReference type="EMBL" id="KEO58284.1"/>
    </source>
</evidence>
<comment type="similarity">
    <text evidence="5">Belongs to the 2-oxoadipate dioxygenase/decarboxylase family.</text>
</comment>
<gene>
    <name evidence="8" type="ORF">SMB34_14550</name>
</gene>
<evidence type="ECO:0000313" key="9">
    <source>
        <dbReference type="Proteomes" id="UP000027463"/>
    </source>
</evidence>
<evidence type="ECO:0000256" key="6">
    <source>
        <dbReference type="ARBA" id="ARBA00035023"/>
    </source>
</evidence>
<protein>
    <recommendedName>
        <fullName evidence="6">2-oxoadipate dioxygenase/decarboxylase</fullName>
        <ecNumber evidence="6">1.13.11.93</ecNumber>
    </recommendedName>
    <alternativeName>
        <fullName evidence="7">2-hydroxyglutarate synthase</fullName>
    </alternativeName>
</protein>
<evidence type="ECO:0000256" key="5">
    <source>
        <dbReference type="ARBA" id="ARBA00035013"/>
    </source>
</evidence>
<name>A0ABR4TRB2_9PROT</name>
<comment type="cofactor">
    <cofactor evidence="1">
        <name>Fe(2+)</name>
        <dbReference type="ChEBI" id="CHEBI:29033"/>
    </cofactor>
</comment>
<dbReference type="Gene3D" id="3.10.180.50">
    <property type="match status" value="1"/>
</dbReference>
<evidence type="ECO:0000256" key="3">
    <source>
        <dbReference type="ARBA" id="ARBA00023002"/>
    </source>
</evidence>
<dbReference type="CDD" id="cd16349">
    <property type="entry name" value="VOC_like"/>
    <property type="match status" value="1"/>
</dbReference>
<evidence type="ECO:0000256" key="4">
    <source>
        <dbReference type="ARBA" id="ARBA00023004"/>
    </source>
</evidence>
<dbReference type="Pfam" id="PF07063">
    <property type="entry name" value="HGLS"/>
    <property type="match status" value="1"/>
</dbReference>
<evidence type="ECO:0000256" key="7">
    <source>
        <dbReference type="ARBA" id="ARBA00035045"/>
    </source>
</evidence>
<dbReference type="InterPro" id="IPR009770">
    <property type="entry name" value="HGLS"/>
</dbReference>
<dbReference type="Proteomes" id="UP000027463">
    <property type="component" value="Unassembled WGS sequence"/>
</dbReference>
<dbReference type="EMBL" id="AUNC01000008">
    <property type="protein sequence ID" value="KEO58284.1"/>
    <property type="molecule type" value="Genomic_DNA"/>
</dbReference>
<keyword evidence="3" id="KW-0560">Oxidoreductase</keyword>
<evidence type="ECO:0000256" key="1">
    <source>
        <dbReference type="ARBA" id="ARBA00001954"/>
    </source>
</evidence>
<keyword evidence="4" id="KW-0408">Iron</keyword>
<dbReference type="EC" id="1.13.11.93" evidence="6"/>
<sequence>MILPDSKIDRVIDNITEGESEMPQPVKSPLNSQLGAVLKAVIGETKADYLFRMIDVNDRLLADPANDAGKVSRLTMAQALNMILFDGLLEAVPEGKAYSEDKLAAGEPIIFDHGAIRTVDGPATGALPRGHVAMARILAPLGFDVAGVYPLSRLKMTGRAFCHADEPELIAQFFVSELHVEEFSPAFQQAVANTVGKSVDPLSPGAKVLLDQLAANGNIGFADATKLLPVLVKCFGAQHGPVAEADYEVLLAESAEMAWISTEGNAFNHATDRVDDIEAVASEQRAKGRPMKEKVEISSTGSVRQTAFKATRVLRQMRDANGDLVTRDVPGSFYEFISRDHVRDETTGEQKLDLRFDSSNAQGIFKMTAGSKAA</sequence>
<organism evidence="8 9">
    <name type="scientific">Thalassospira permensis NBRC 106175</name>
    <dbReference type="NCBI Taxonomy" id="1353532"/>
    <lineage>
        <taxon>Bacteria</taxon>
        <taxon>Pseudomonadati</taxon>
        <taxon>Pseudomonadota</taxon>
        <taxon>Alphaproteobacteria</taxon>
        <taxon>Rhodospirillales</taxon>
        <taxon>Thalassospiraceae</taxon>
        <taxon>Thalassospira</taxon>
    </lineage>
</organism>
<evidence type="ECO:0000256" key="2">
    <source>
        <dbReference type="ARBA" id="ARBA00022964"/>
    </source>
</evidence>
<reference evidence="8 9" key="1">
    <citation type="submission" date="2013-07" db="EMBL/GenBank/DDBJ databases">
        <title>Thalassospira permensis NBRC 106175 Genome Sequencing.</title>
        <authorList>
            <person name="Lai Q."/>
            <person name="Shao Z."/>
        </authorList>
    </citation>
    <scope>NUCLEOTIDE SEQUENCE [LARGE SCALE GENOMIC DNA]</scope>
    <source>
        <strain evidence="8 9">NBRC 106175</strain>
    </source>
</reference>
<accession>A0ABR4TRB2</accession>
<comment type="caution">
    <text evidence="8">The sequence shown here is derived from an EMBL/GenBank/DDBJ whole genome shotgun (WGS) entry which is preliminary data.</text>
</comment>
<keyword evidence="9" id="KW-1185">Reference proteome</keyword>
<keyword evidence="2" id="KW-0223">Dioxygenase</keyword>
<dbReference type="SMART" id="SM01150">
    <property type="entry name" value="DUF1338"/>
    <property type="match status" value="1"/>
</dbReference>
<proteinExistence type="inferred from homology"/>